<evidence type="ECO:0000259" key="1">
    <source>
        <dbReference type="SMART" id="SM00198"/>
    </source>
</evidence>
<dbReference type="PROSITE" id="PS01009">
    <property type="entry name" value="CRISP_1"/>
    <property type="match status" value="1"/>
</dbReference>
<dbReference type="InterPro" id="IPR014044">
    <property type="entry name" value="CAP_dom"/>
</dbReference>
<dbReference type="OMA" id="TMWVEEN"/>
<dbReference type="PaxDb" id="2903-EOD37726"/>
<name>A0A0D3KPP1_EMIH1</name>
<dbReference type="GO" id="GO:0005576">
    <property type="term" value="C:extracellular region"/>
    <property type="evidence" value="ECO:0007669"/>
    <property type="project" value="InterPro"/>
</dbReference>
<dbReference type="InterPro" id="IPR002413">
    <property type="entry name" value="V5_allergen-like"/>
</dbReference>
<dbReference type="eggNOG" id="KOG3017">
    <property type="taxonomic scope" value="Eukaryota"/>
</dbReference>
<dbReference type="SUPFAM" id="SSF55797">
    <property type="entry name" value="PR-1-like"/>
    <property type="match status" value="1"/>
</dbReference>
<dbReference type="SMART" id="SM00198">
    <property type="entry name" value="SCP"/>
    <property type="match status" value="1"/>
</dbReference>
<dbReference type="Gene3D" id="3.40.33.10">
    <property type="entry name" value="CAP"/>
    <property type="match status" value="1"/>
</dbReference>
<dbReference type="KEGG" id="ehx:EMIHUDRAFT_59804"/>
<dbReference type="InterPro" id="IPR035940">
    <property type="entry name" value="CAP_sf"/>
</dbReference>
<keyword evidence="3" id="KW-1185">Reference proteome</keyword>
<sequence>GENLYWAGSTAPGRFRADTSYSNAVNSWYEEIDNYDFATGTSKPDSTGATGHFTQVVWKTSVEVGCGVNLDCNNLREGWYNLAVVCRYSPPGNYAGE</sequence>
<dbReference type="RefSeq" id="XP_005790155.1">
    <property type="nucleotide sequence ID" value="XM_005790098.1"/>
</dbReference>
<reference evidence="3" key="1">
    <citation type="journal article" date="2013" name="Nature">
        <title>Pan genome of the phytoplankton Emiliania underpins its global distribution.</title>
        <authorList>
            <person name="Read B.A."/>
            <person name="Kegel J."/>
            <person name="Klute M.J."/>
            <person name="Kuo A."/>
            <person name="Lefebvre S.C."/>
            <person name="Maumus F."/>
            <person name="Mayer C."/>
            <person name="Miller J."/>
            <person name="Monier A."/>
            <person name="Salamov A."/>
            <person name="Young J."/>
            <person name="Aguilar M."/>
            <person name="Claverie J.M."/>
            <person name="Frickenhaus S."/>
            <person name="Gonzalez K."/>
            <person name="Herman E.K."/>
            <person name="Lin Y.C."/>
            <person name="Napier J."/>
            <person name="Ogata H."/>
            <person name="Sarno A.F."/>
            <person name="Shmutz J."/>
            <person name="Schroeder D."/>
            <person name="de Vargas C."/>
            <person name="Verret F."/>
            <person name="von Dassow P."/>
            <person name="Valentin K."/>
            <person name="Van de Peer Y."/>
            <person name="Wheeler G."/>
            <person name="Dacks J.B."/>
            <person name="Delwiche C.F."/>
            <person name="Dyhrman S.T."/>
            <person name="Glockner G."/>
            <person name="John U."/>
            <person name="Richards T."/>
            <person name="Worden A.Z."/>
            <person name="Zhang X."/>
            <person name="Grigoriev I.V."/>
            <person name="Allen A.E."/>
            <person name="Bidle K."/>
            <person name="Borodovsky M."/>
            <person name="Bowler C."/>
            <person name="Brownlee C."/>
            <person name="Cock J.M."/>
            <person name="Elias M."/>
            <person name="Gladyshev V.N."/>
            <person name="Groth M."/>
            <person name="Guda C."/>
            <person name="Hadaegh A."/>
            <person name="Iglesias-Rodriguez M.D."/>
            <person name="Jenkins J."/>
            <person name="Jones B.M."/>
            <person name="Lawson T."/>
            <person name="Leese F."/>
            <person name="Lindquist E."/>
            <person name="Lobanov A."/>
            <person name="Lomsadze A."/>
            <person name="Malik S.B."/>
            <person name="Marsh M.E."/>
            <person name="Mackinder L."/>
            <person name="Mock T."/>
            <person name="Mueller-Roeber B."/>
            <person name="Pagarete A."/>
            <person name="Parker M."/>
            <person name="Probert I."/>
            <person name="Quesneville H."/>
            <person name="Raines C."/>
            <person name="Rensing S.A."/>
            <person name="Riano-Pachon D.M."/>
            <person name="Richier S."/>
            <person name="Rokitta S."/>
            <person name="Shiraiwa Y."/>
            <person name="Soanes D.M."/>
            <person name="van der Giezen M."/>
            <person name="Wahlund T.M."/>
            <person name="Williams B."/>
            <person name="Wilson W."/>
            <person name="Wolfe G."/>
            <person name="Wurch L.L."/>
        </authorList>
    </citation>
    <scope>NUCLEOTIDE SEQUENCE</scope>
</reference>
<protein>
    <recommendedName>
        <fullName evidence="1">SCP domain-containing protein</fullName>
    </recommendedName>
</protein>
<dbReference type="PRINTS" id="PR00838">
    <property type="entry name" value="V5ALLERGEN"/>
</dbReference>
<evidence type="ECO:0000313" key="2">
    <source>
        <dbReference type="EnsemblProtists" id="EOD37726"/>
    </source>
</evidence>
<reference evidence="2" key="2">
    <citation type="submission" date="2024-10" db="UniProtKB">
        <authorList>
            <consortium name="EnsemblProtists"/>
        </authorList>
    </citation>
    <scope>IDENTIFICATION</scope>
</reference>
<dbReference type="EnsemblProtists" id="EOD37726">
    <property type="protein sequence ID" value="EOD37726"/>
    <property type="gene ID" value="EMIHUDRAFT_59804"/>
</dbReference>
<evidence type="ECO:0000313" key="3">
    <source>
        <dbReference type="Proteomes" id="UP000013827"/>
    </source>
</evidence>
<dbReference type="InterPro" id="IPR001283">
    <property type="entry name" value="CRISP-related"/>
</dbReference>
<dbReference type="AlphaFoldDB" id="A0A0D3KPP1"/>
<dbReference type="Proteomes" id="UP000013827">
    <property type="component" value="Unassembled WGS sequence"/>
</dbReference>
<accession>A0A0D3KPP1</accession>
<feature type="domain" description="SCP" evidence="1">
    <location>
        <begin position="1"/>
        <end position="96"/>
    </location>
</feature>
<dbReference type="InterPro" id="IPR018244">
    <property type="entry name" value="Allrgn_V5/Tpx1_CS"/>
</dbReference>
<dbReference type="HOGENOM" id="CLU_035730_13_1_1"/>
<organism evidence="2 3">
    <name type="scientific">Emiliania huxleyi (strain CCMP1516)</name>
    <dbReference type="NCBI Taxonomy" id="280463"/>
    <lineage>
        <taxon>Eukaryota</taxon>
        <taxon>Haptista</taxon>
        <taxon>Haptophyta</taxon>
        <taxon>Prymnesiophyceae</taxon>
        <taxon>Isochrysidales</taxon>
        <taxon>Noelaerhabdaceae</taxon>
        <taxon>Emiliania</taxon>
    </lineage>
</organism>
<proteinExistence type="predicted"/>
<dbReference type="GeneID" id="17282997"/>
<dbReference type="PRINTS" id="PR00837">
    <property type="entry name" value="V5TPXLIKE"/>
</dbReference>
<dbReference type="Pfam" id="PF00188">
    <property type="entry name" value="CAP"/>
    <property type="match status" value="1"/>
</dbReference>
<dbReference type="PANTHER" id="PTHR10334">
    <property type="entry name" value="CYSTEINE-RICH SECRETORY PROTEIN-RELATED"/>
    <property type="match status" value="1"/>
</dbReference>